<organism evidence="2 3">
    <name type="scientific">Umbelopsis ramanniana AG</name>
    <dbReference type="NCBI Taxonomy" id="1314678"/>
    <lineage>
        <taxon>Eukaryota</taxon>
        <taxon>Fungi</taxon>
        <taxon>Fungi incertae sedis</taxon>
        <taxon>Mucoromycota</taxon>
        <taxon>Mucoromycotina</taxon>
        <taxon>Umbelopsidomycetes</taxon>
        <taxon>Umbelopsidales</taxon>
        <taxon>Umbelopsidaceae</taxon>
        <taxon>Umbelopsis</taxon>
    </lineage>
</organism>
<protein>
    <submittedName>
        <fullName evidence="2">Uncharacterized protein</fullName>
    </submittedName>
</protein>
<gene>
    <name evidence="2" type="ORF">K450DRAFT_220220</name>
</gene>
<dbReference type="RefSeq" id="XP_051448842.1">
    <property type="nucleotide sequence ID" value="XM_051585512.1"/>
</dbReference>
<reference evidence="2" key="1">
    <citation type="submission" date="2021-06" db="EMBL/GenBank/DDBJ databases">
        <authorList>
            <consortium name="DOE Joint Genome Institute"/>
            <person name="Mondo S.J."/>
            <person name="Amses K.R."/>
            <person name="Simmons D.R."/>
            <person name="Longcore J.E."/>
            <person name="Seto K."/>
            <person name="Alves G.H."/>
            <person name="Bonds A.E."/>
            <person name="Quandt C.A."/>
            <person name="Davis W.J."/>
            <person name="Chang Y."/>
            <person name="Letcher P.M."/>
            <person name="Powell M.J."/>
            <person name="Kuo A."/>
            <person name="Labutti K."/>
            <person name="Pangilinan J."/>
            <person name="Andreopoulos W."/>
            <person name="Tritt A."/>
            <person name="Riley R."/>
            <person name="Hundley H."/>
            <person name="Johnson J."/>
            <person name="Lipzen A."/>
            <person name="Barry K."/>
            <person name="Berbee M.L."/>
            <person name="Buchler N.E."/>
            <person name="Grigoriev I.V."/>
            <person name="Spatafora J.W."/>
            <person name="Stajich J.E."/>
            <person name="James T.Y."/>
        </authorList>
    </citation>
    <scope>NUCLEOTIDE SEQUENCE</scope>
    <source>
        <strain evidence="2">AG</strain>
    </source>
</reference>
<keyword evidence="1" id="KW-0812">Transmembrane</keyword>
<sequence length="75" mass="8817">MYIRRTFLLQLLFLVLDTVFSLLLSRSLILHLFGLEHFLKLCVLSGVHTNDRERWELLSVLLLVCFVSLVFIHCV</sequence>
<dbReference type="GeneID" id="75910860"/>
<evidence type="ECO:0000313" key="2">
    <source>
        <dbReference type="EMBL" id="KAI8583838.1"/>
    </source>
</evidence>
<dbReference type="EMBL" id="MU620894">
    <property type="protein sequence ID" value="KAI8583838.1"/>
    <property type="molecule type" value="Genomic_DNA"/>
</dbReference>
<comment type="caution">
    <text evidence="2">The sequence shown here is derived from an EMBL/GenBank/DDBJ whole genome shotgun (WGS) entry which is preliminary data.</text>
</comment>
<keyword evidence="1" id="KW-0472">Membrane</keyword>
<dbReference type="AlphaFoldDB" id="A0AAD5EHL8"/>
<evidence type="ECO:0000313" key="3">
    <source>
        <dbReference type="Proteomes" id="UP001206595"/>
    </source>
</evidence>
<evidence type="ECO:0000256" key="1">
    <source>
        <dbReference type="SAM" id="Phobius"/>
    </source>
</evidence>
<dbReference type="Proteomes" id="UP001206595">
    <property type="component" value="Unassembled WGS sequence"/>
</dbReference>
<reference evidence="2" key="2">
    <citation type="journal article" date="2022" name="Proc. Natl. Acad. Sci. U.S.A.">
        <title>Diploid-dominant life cycles characterize the early evolution of Fungi.</title>
        <authorList>
            <person name="Amses K.R."/>
            <person name="Simmons D.R."/>
            <person name="Longcore J.E."/>
            <person name="Mondo S.J."/>
            <person name="Seto K."/>
            <person name="Jeronimo G.H."/>
            <person name="Bonds A.E."/>
            <person name="Quandt C.A."/>
            <person name="Davis W.J."/>
            <person name="Chang Y."/>
            <person name="Federici B.A."/>
            <person name="Kuo A."/>
            <person name="LaButti K."/>
            <person name="Pangilinan J."/>
            <person name="Andreopoulos W."/>
            <person name="Tritt A."/>
            <person name="Riley R."/>
            <person name="Hundley H."/>
            <person name="Johnson J."/>
            <person name="Lipzen A."/>
            <person name="Barry K."/>
            <person name="Lang B.F."/>
            <person name="Cuomo C.A."/>
            <person name="Buchler N.E."/>
            <person name="Grigoriev I.V."/>
            <person name="Spatafora J.W."/>
            <person name="Stajich J.E."/>
            <person name="James T.Y."/>
        </authorList>
    </citation>
    <scope>NUCLEOTIDE SEQUENCE</scope>
    <source>
        <strain evidence="2">AG</strain>
    </source>
</reference>
<keyword evidence="1" id="KW-1133">Transmembrane helix</keyword>
<keyword evidence="3" id="KW-1185">Reference proteome</keyword>
<proteinExistence type="predicted"/>
<name>A0AAD5EHL8_UMBRA</name>
<accession>A0AAD5EHL8</accession>
<feature type="transmembrane region" description="Helical" evidence="1">
    <location>
        <begin position="57"/>
        <end position="74"/>
    </location>
</feature>